<evidence type="ECO:0000313" key="1">
    <source>
        <dbReference type="EMBL" id="TGJ63254.1"/>
    </source>
</evidence>
<comment type="caution">
    <text evidence="1">The sequence shown here is derived from an EMBL/GenBank/DDBJ whole genome shotgun (WGS) entry which is preliminary data.</text>
</comment>
<accession>A0A7C8PA47</accession>
<evidence type="ECO:0000313" key="2">
    <source>
        <dbReference type="Proteomes" id="UP000297595"/>
    </source>
</evidence>
<gene>
    <name evidence="1" type="ORF">EYR41_011187</name>
</gene>
<reference evidence="1 2" key="1">
    <citation type="submission" date="2019-03" db="EMBL/GenBank/DDBJ databases">
        <title>Nematode-trapping fungi genome.</title>
        <authorList>
            <person name="Vidal-Diez De Ulzurrun G."/>
        </authorList>
    </citation>
    <scope>NUCLEOTIDE SEQUENCE [LARGE SCALE GENOMIC DNA]</scope>
    <source>
        <strain evidence="1 2">TWF154</strain>
    </source>
</reference>
<dbReference type="AlphaFoldDB" id="A0A7C8PA47"/>
<proteinExistence type="predicted"/>
<dbReference type="EMBL" id="SOZJ01000008">
    <property type="protein sequence ID" value="TGJ63254.1"/>
    <property type="molecule type" value="Genomic_DNA"/>
</dbReference>
<name>A0A7C8PA47_ORBOL</name>
<protein>
    <submittedName>
        <fullName evidence="1">Uncharacterized protein</fullName>
    </submittedName>
</protein>
<dbReference type="Proteomes" id="UP000297595">
    <property type="component" value="Unassembled WGS sequence"/>
</dbReference>
<organism evidence="1 2">
    <name type="scientific">Orbilia oligospora</name>
    <name type="common">Nematode-trapping fungus</name>
    <name type="synonym">Arthrobotrys oligospora</name>
    <dbReference type="NCBI Taxonomy" id="2813651"/>
    <lineage>
        <taxon>Eukaryota</taxon>
        <taxon>Fungi</taxon>
        <taxon>Dikarya</taxon>
        <taxon>Ascomycota</taxon>
        <taxon>Pezizomycotina</taxon>
        <taxon>Orbiliomycetes</taxon>
        <taxon>Orbiliales</taxon>
        <taxon>Orbiliaceae</taxon>
        <taxon>Orbilia</taxon>
    </lineage>
</organism>
<sequence>MALIHAHITAPVDRHICVSLFDKLTPTKRSIAQIPWKPYVPDQYSLSVSIKAQYTVSRLRFRIARGLVAISPASLKGRRMIGIAEAYALVYNNKTKIGSGELLAS</sequence>